<accession>A0A2P2NMB0</accession>
<organism evidence="1">
    <name type="scientific">Rhizophora mucronata</name>
    <name type="common">Asiatic mangrove</name>
    <dbReference type="NCBI Taxonomy" id="61149"/>
    <lineage>
        <taxon>Eukaryota</taxon>
        <taxon>Viridiplantae</taxon>
        <taxon>Streptophyta</taxon>
        <taxon>Embryophyta</taxon>
        <taxon>Tracheophyta</taxon>
        <taxon>Spermatophyta</taxon>
        <taxon>Magnoliopsida</taxon>
        <taxon>eudicotyledons</taxon>
        <taxon>Gunneridae</taxon>
        <taxon>Pentapetalae</taxon>
        <taxon>rosids</taxon>
        <taxon>fabids</taxon>
        <taxon>Malpighiales</taxon>
        <taxon>Rhizophoraceae</taxon>
        <taxon>Rhizophora</taxon>
    </lineage>
</organism>
<name>A0A2P2NMB0_RHIMU</name>
<protein>
    <submittedName>
        <fullName evidence="1">Uncharacterized protein</fullName>
    </submittedName>
</protein>
<dbReference type="AlphaFoldDB" id="A0A2P2NMB0"/>
<dbReference type="EMBL" id="GGEC01063154">
    <property type="protein sequence ID" value="MBX43638.1"/>
    <property type="molecule type" value="Transcribed_RNA"/>
</dbReference>
<sequence length="45" mass="5247">MPRHLLNIANKTIIFLDLHTTTCHHEQPATQIKISCNTHRNYPHS</sequence>
<proteinExistence type="predicted"/>
<evidence type="ECO:0000313" key="1">
    <source>
        <dbReference type="EMBL" id="MBX43638.1"/>
    </source>
</evidence>
<reference evidence="1" key="1">
    <citation type="submission" date="2018-02" db="EMBL/GenBank/DDBJ databases">
        <title>Rhizophora mucronata_Transcriptome.</title>
        <authorList>
            <person name="Meera S.P."/>
            <person name="Sreeshan A."/>
            <person name="Augustine A."/>
        </authorList>
    </citation>
    <scope>NUCLEOTIDE SEQUENCE</scope>
    <source>
        <tissue evidence="1">Leaf</tissue>
    </source>
</reference>